<evidence type="ECO:0000313" key="3">
    <source>
        <dbReference type="Proteomes" id="UP001175226"/>
    </source>
</evidence>
<name>A0AA39JRX4_9AGAR</name>
<comment type="caution">
    <text evidence="2">The sequence shown here is derived from an EMBL/GenBank/DDBJ whole genome shotgun (WGS) entry which is preliminary data.</text>
</comment>
<protein>
    <submittedName>
        <fullName evidence="2">Uncharacterized protein</fullName>
    </submittedName>
</protein>
<dbReference type="Proteomes" id="UP001175226">
    <property type="component" value="Unassembled WGS sequence"/>
</dbReference>
<proteinExistence type="predicted"/>
<gene>
    <name evidence="2" type="ORF">EV421DRAFT_1708474</name>
</gene>
<organism evidence="2 3">
    <name type="scientific">Armillaria borealis</name>
    <dbReference type="NCBI Taxonomy" id="47425"/>
    <lineage>
        <taxon>Eukaryota</taxon>
        <taxon>Fungi</taxon>
        <taxon>Dikarya</taxon>
        <taxon>Basidiomycota</taxon>
        <taxon>Agaricomycotina</taxon>
        <taxon>Agaricomycetes</taxon>
        <taxon>Agaricomycetidae</taxon>
        <taxon>Agaricales</taxon>
        <taxon>Marasmiineae</taxon>
        <taxon>Physalacriaceae</taxon>
        <taxon>Armillaria</taxon>
    </lineage>
</organism>
<feature type="compositionally biased region" description="Low complexity" evidence="1">
    <location>
        <begin position="217"/>
        <end position="239"/>
    </location>
</feature>
<evidence type="ECO:0000313" key="2">
    <source>
        <dbReference type="EMBL" id="KAK0445468.1"/>
    </source>
</evidence>
<evidence type="ECO:0000256" key="1">
    <source>
        <dbReference type="SAM" id="MobiDB-lite"/>
    </source>
</evidence>
<feature type="region of interest" description="Disordered" evidence="1">
    <location>
        <begin position="206"/>
        <end position="262"/>
    </location>
</feature>
<sequence length="319" mass="35317">MIIEEKCMHPSPPPYNNLSPPPPFTPSVTLPKYKPALGSLPPHLLLQIVYCTFPQRDGKYEGEGKIERQRMNLHWLVTSLRLVNKTLYIACMHILRSTYLPAYDSLIRAPYTSDPFPSSSMPPAEKSSIFSTHRELSTLDLFIALLAHEDLMLDSTSLHLPREEAYKDLFDMVQPKTRLEDLVIEEGAKAGVIQIGCKAKSRVARLNTSNVDPQQASPTMSSSPTPSGSGSSPTSSFSSKAKKDPPIPPPQPQRTVHPIPSDYLSISFTPRKVALVYTQPSTNASRKTIVEVVRNNRDEPLETCAANLVAALGGWLEEE</sequence>
<keyword evidence="3" id="KW-1185">Reference proteome</keyword>
<feature type="compositionally biased region" description="Polar residues" evidence="1">
    <location>
        <begin position="206"/>
        <end position="216"/>
    </location>
</feature>
<dbReference type="AlphaFoldDB" id="A0AA39JRX4"/>
<dbReference type="EMBL" id="JAUEPT010000016">
    <property type="protein sequence ID" value="KAK0445468.1"/>
    <property type="molecule type" value="Genomic_DNA"/>
</dbReference>
<accession>A0AA39JRX4</accession>
<reference evidence="2" key="1">
    <citation type="submission" date="2023-06" db="EMBL/GenBank/DDBJ databases">
        <authorList>
            <consortium name="Lawrence Berkeley National Laboratory"/>
            <person name="Ahrendt S."/>
            <person name="Sahu N."/>
            <person name="Indic B."/>
            <person name="Wong-Bajracharya J."/>
            <person name="Merenyi Z."/>
            <person name="Ke H.-M."/>
            <person name="Monk M."/>
            <person name="Kocsube S."/>
            <person name="Drula E."/>
            <person name="Lipzen A."/>
            <person name="Balint B."/>
            <person name="Henrissat B."/>
            <person name="Andreopoulos B."/>
            <person name="Martin F.M."/>
            <person name="Harder C.B."/>
            <person name="Rigling D."/>
            <person name="Ford K.L."/>
            <person name="Foster G.D."/>
            <person name="Pangilinan J."/>
            <person name="Papanicolaou A."/>
            <person name="Barry K."/>
            <person name="LaButti K."/>
            <person name="Viragh M."/>
            <person name="Koriabine M."/>
            <person name="Yan M."/>
            <person name="Riley R."/>
            <person name="Champramary S."/>
            <person name="Plett K.L."/>
            <person name="Tsai I.J."/>
            <person name="Slot J."/>
            <person name="Sipos G."/>
            <person name="Plett J."/>
            <person name="Nagy L.G."/>
            <person name="Grigoriev I.V."/>
        </authorList>
    </citation>
    <scope>NUCLEOTIDE SEQUENCE</scope>
    <source>
        <strain evidence="2">FPL87.14</strain>
    </source>
</reference>